<feature type="domain" description="HTH cro/C1-type" evidence="4">
    <location>
        <begin position="12"/>
        <end position="66"/>
    </location>
</feature>
<organism evidence="5 6">
    <name type="scientific">Gottschalkia purinilytica</name>
    <name type="common">Clostridium purinilyticum</name>
    <dbReference type="NCBI Taxonomy" id="1503"/>
    <lineage>
        <taxon>Bacteria</taxon>
        <taxon>Bacillati</taxon>
        <taxon>Bacillota</taxon>
        <taxon>Tissierellia</taxon>
        <taxon>Tissierellales</taxon>
        <taxon>Gottschalkiaceae</taxon>
        <taxon>Gottschalkia</taxon>
    </lineage>
</organism>
<dbReference type="InterPro" id="IPR050807">
    <property type="entry name" value="TransReg_Diox_bact_type"/>
</dbReference>
<dbReference type="Pfam" id="PF07883">
    <property type="entry name" value="Cupin_2"/>
    <property type="match status" value="1"/>
</dbReference>
<comment type="caution">
    <text evidence="5">The sequence shown here is derived from an EMBL/GenBank/DDBJ whole genome shotgun (WGS) entry which is preliminary data.</text>
</comment>
<dbReference type="InterPro" id="IPR013096">
    <property type="entry name" value="Cupin_2"/>
</dbReference>
<keyword evidence="3" id="KW-0804">Transcription</keyword>
<dbReference type="SUPFAM" id="SSF51182">
    <property type="entry name" value="RmlC-like cupins"/>
    <property type="match status" value="1"/>
</dbReference>
<dbReference type="SUPFAM" id="SSF47413">
    <property type="entry name" value="lambda repressor-like DNA-binding domains"/>
    <property type="match status" value="1"/>
</dbReference>
<evidence type="ECO:0000256" key="1">
    <source>
        <dbReference type="ARBA" id="ARBA00023015"/>
    </source>
</evidence>
<dbReference type="InterPro" id="IPR011051">
    <property type="entry name" value="RmlC_Cupin_sf"/>
</dbReference>
<evidence type="ECO:0000259" key="4">
    <source>
        <dbReference type="PROSITE" id="PS50943"/>
    </source>
</evidence>
<dbReference type="InterPro" id="IPR014710">
    <property type="entry name" value="RmlC-like_jellyroll"/>
</dbReference>
<dbReference type="PANTHER" id="PTHR46797:SF23">
    <property type="entry name" value="HTH-TYPE TRANSCRIPTIONAL REGULATOR SUTR"/>
    <property type="match status" value="1"/>
</dbReference>
<dbReference type="Proteomes" id="UP000037267">
    <property type="component" value="Unassembled WGS sequence"/>
</dbReference>
<dbReference type="AlphaFoldDB" id="A0A0L0W8N7"/>
<sequence length="184" mass="21400">MKDFTLIIGKNLNNIRKQKKLSLDKVAELTGVSKAMLAQIEKGASNPTVTTLWKIATGLNVSFSYFMEEEESDIFYISHHDIKPIIEDEEKMKVYPLFPYDSKRRFEIFTIELEPGCNHQSSPHNDGTEEYIIVTEGEMELVIESNHYKLACGDAIRYFANKDHSYRNTSDRKVSFQHIIYYFK</sequence>
<dbReference type="EMBL" id="LGSS01000014">
    <property type="protein sequence ID" value="KNF07650.1"/>
    <property type="molecule type" value="Genomic_DNA"/>
</dbReference>
<dbReference type="Gene3D" id="2.60.120.10">
    <property type="entry name" value="Jelly Rolls"/>
    <property type="match status" value="1"/>
</dbReference>
<dbReference type="GO" id="GO:0003677">
    <property type="term" value="F:DNA binding"/>
    <property type="evidence" value="ECO:0007669"/>
    <property type="project" value="UniProtKB-KW"/>
</dbReference>
<dbReference type="STRING" id="1503.CLPU_14c00680"/>
<name>A0A0L0W8N7_GOTPU</name>
<gene>
    <name evidence="5" type="ORF">CLPU_14c00680</name>
</gene>
<proteinExistence type="predicted"/>
<dbReference type="SMART" id="SM00530">
    <property type="entry name" value="HTH_XRE"/>
    <property type="match status" value="1"/>
</dbReference>
<protein>
    <submittedName>
        <fullName evidence="5">Transcriptional regulatory protein</fullName>
    </submittedName>
</protein>
<reference evidence="6" key="1">
    <citation type="submission" date="2015-07" db="EMBL/GenBank/DDBJ databases">
        <title>Draft genome sequence of the purine-degrading Gottschalkia purinilyticum DSM 1384 (formerly Clostridium purinilyticum).</title>
        <authorList>
            <person name="Poehlein A."/>
            <person name="Schiel-Bengelsdorf B."/>
            <person name="Bengelsdorf F.R."/>
            <person name="Daniel R."/>
            <person name="Duerre P."/>
        </authorList>
    </citation>
    <scope>NUCLEOTIDE SEQUENCE [LARGE SCALE GENOMIC DNA]</scope>
    <source>
        <strain evidence="6">DSM 1384</strain>
    </source>
</reference>
<evidence type="ECO:0000256" key="3">
    <source>
        <dbReference type="ARBA" id="ARBA00023163"/>
    </source>
</evidence>
<dbReference type="GO" id="GO:0005829">
    <property type="term" value="C:cytosol"/>
    <property type="evidence" value="ECO:0007669"/>
    <property type="project" value="TreeGrafter"/>
</dbReference>
<dbReference type="PROSITE" id="PS50943">
    <property type="entry name" value="HTH_CROC1"/>
    <property type="match status" value="1"/>
</dbReference>
<dbReference type="Pfam" id="PF01381">
    <property type="entry name" value="HTH_3"/>
    <property type="match status" value="1"/>
</dbReference>
<accession>A0A0L0W8N7</accession>
<keyword evidence="1" id="KW-0805">Transcription regulation</keyword>
<dbReference type="RefSeq" id="WP_050356086.1">
    <property type="nucleotide sequence ID" value="NZ_LGSS01000014.1"/>
</dbReference>
<keyword evidence="6" id="KW-1185">Reference proteome</keyword>
<dbReference type="CDD" id="cd00093">
    <property type="entry name" value="HTH_XRE"/>
    <property type="match status" value="1"/>
</dbReference>
<dbReference type="GO" id="GO:0003700">
    <property type="term" value="F:DNA-binding transcription factor activity"/>
    <property type="evidence" value="ECO:0007669"/>
    <property type="project" value="TreeGrafter"/>
</dbReference>
<dbReference type="Gene3D" id="1.10.260.40">
    <property type="entry name" value="lambda repressor-like DNA-binding domains"/>
    <property type="match status" value="1"/>
</dbReference>
<keyword evidence="2" id="KW-0238">DNA-binding</keyword>
<dbReference type="PANTHER" id="PTHR46797">
    <property type="entry name" value="HTH-TYPE TRANSCRIPTIONAL REGULATOR"/>
    <property type="match status" value="1"/>
</dbReference>
<evidence type="ECO:0000313" key="6">
    <source>
        <dbReference type="Proteomes" id="UP000037267"/>
    </source>
</evidence>
<dbReference type="InterPro" id="IPR001387">
    <property type="entry name" value="Cro/C1-type_HTH"/>
</dbReference>
<dbReference type="PATRIC" id="fig|1503.3.peg.532"/>
<evidence type="ECO:0000256" key="2">
    <source>
        <dbReference type="ARBA" id="ARBA00023125"/>
    </source>
</evidence>
<dbReference type="CDD" id="cd02209">
    <property type="entry name" value="cupin_XRE_C"/>
    <property type="match status" value="1"/>
</dbReference>
<dbReference type="OrthoDB" id="9781521at2"/>
<dbReference type="InterPro" id="IPR010982">
    <property type="entry name" value="Lambda_DNA-bd_dom_sf"/>
</dbReference>
<evidence type="ECO:0000313" key="5">
    <source>
        <dbReference type="EMBL" id="KNF07650.1"/>
    </source>
</evidence>